<evidence type="ECO:0000256" key="2">
    <source>
        <dbReference type="ARBA" id="ARBA00010979"/>
    </source>
</evidence>
<organism evidence="6 7">
    <name type="scientific">Stephanodiscus triporus</name>
    <dbReference type="NCBI Taxonomy" id="2934178"/>
    <lineage>
        <taxon>Eukaryota</taxon>
        <taxon>Sar</taxon>
        <taxon>Stramenopiles</taxon>
        <taxon>Ochrophyta</taxon>
        <taxon>Bacillariophyta</taxon>
        <taxon>Coscinodiscophyceae</taxon>
        <taxon>Thalassiosirophycidae</taxon>
        <taxon>Stephanodiscales</taxon>
        <taxon>Stephanodiscaceae</taxon>
        <taxon>Stephanodiscus</taxon>
    </lineage>
</organism>
<protein>
    <recommendedName>
        <fullName evidence="5">Sas10 C-terminal domain-containing protein</fullName>
    </recommendedName>
</protein>
<feature type="compositionally biased region" description="Acidic residues" evidence="4">
    <location>
        <begin position="92"/>
        <end position="111"/>
    </location>
</feature>
<dbReference type="GO" id="GO:0005634">
    <property type="term" value="C:nucleus"/>
    <property type="evidence" value="ECO:0007669"/>
    <property type="project" value="UniProtKB-SubCell"/>
</dbReference>
<reference evidence="6 7" key="1">
    <citation type="submission" date="2024-10" db="EMBL/GenBank/DDBJ databases">
        <title>Updated reference genomes for cyclostephanoid diatoms.</title>
        <authorList>
            <person name="Roberts W.R."/>
            <person name="Alverson A.J."/>
        </authorList>
    </citation>
    <scope>NUCLEOTIDE SEQUENCE [LARGE SCALE GENOMIC DNA]</scope>
    <source>
        <strain evidence="6 7">AJA276-08</strain>
    </source>
</reference>
<feature type="domain" description="Sas10 C-terminal" evidence="5">
    <location>
        <begin position="621"/>
        <end position="694"/>
    </location>
</feature>
<feature type="region of interest" description="Disordered" evidence="4">
    <location>
        <begin position="200"/>
        <end position="223"/>
    </location>
</feature>
<sequence>MGRRSRHSAKTGDQSVYKSRTKALESSQTNCDDSGDDDPIYNEVERYHNRKEEDNYLKLDVDDDDGDDSSSEDDGITKHQEGVFDLGVGGSSEEEEEDEDDVDSEEEEEGETVAKRAEKPYAASSDSDGDVSDSEDDDAYGAKSHKLLNWGDKKHSYYHGDTTDLEIGQDVEDAYLEEEAAREVEKAQLDDMDDEDFMLGTNEGGREDEEPKSMKTKSTREGRMETIISSKGPKYLSKLSEKEKMKLLKTNHPELMPLVRHFSDPVLELSETTLVAAGAMLKNGAAKCVKEMEAVGATPMGLQYLITKSMLQASKALNLSLYLLLKSEHASANKDDTDMPLIMEADSSDDIRNHPVMHRLNQLSVLTDKLQEGVEEKMPGLKDQMNCLVKAAALMAGGNLSSSDDSDVSDDDDGAHSFAAGDNNKIDADDGAKQLASDDEANDHCEQSSSDSDEEHETQEDIQRRIITEAKFALRNQDIDHDMKKLTNNRKRRLAPTSSDFGDENDEITDKTLTASRKLASTMNSIVQKSTSFNEKRNKSTRDDEEEEEYDRLQRGLSMMEEELGKGSDDDDDDEDDEGLHDSDEDDFYQAIKSKSKARKEAKKQIYAVAPKYPRLESEVDGERAIGRAILKNRGLVAHKPKINRNPRVKKREDYRKALIRRKGAVREIRTDEGHVYGGEATGIKSSISRSRKLGSRR</sequence>
<evidence type="ECO:0000256" key="3">
    <source>
        <dbReference type="ARBA" id="ARBA00023242"/>
    </source>
</evidence>
<feature type="compositionally biased region" description="Acidic residues" evidence="4">
    <location>
        <begin position="569"/>
        <end position="588"/>
    </location>
</feature>
<feature type="compositionally biased region" description="Polar residues" evidence="4">
    <location>
        <begin position="11"/>
        <end position="32"/>
    </location>
</feature>
<feature type="compositionally biased region" description="Basic and acidic residues" evidence="4">
    <location>
        <begin position="209"/>
        <end position="223"/>
    </location>
</feature>
<name>A0ABD3PSS7_9STRA</name>
<evidence type="ECO:0000256" key="1">
    <source>
        <dbReference type="ARBA" id="ARBA00004123"/>
    </source>
</evidence>
<dbReference type="EMBL" id="JALLAZ020000628">
    <property type="protein sequence ID" value="KAL3790634.1"/>
    <property type="molecule type" value="Genomic_DNA"/>
</dbReference>
<evidence type="ECO:0000256" key="4">
    <source>
        <dbReference type="SAM" id="MobiDB-lite"/>
    </source>
</evidence>
<evidence type="ECO:0000259" key="5">
    <source>
        <dbReference type="Pfam" id="PF09368"/>
    </source>
</evidence>
<feature type="region of interest" description="Disordered" evidence="4">
    <location>
        <begin position="520"/>
        <end position="603"/>
    </location>
</feature>
<comment type="similarity">
    <text evidence="2">Belongs to the SAS10 family.</text>
</comment>
<dbReference type="InterPro" id="IPR018972">
    <property type="entry name" value="Sas10_C_dom"/>
</dbReference>
<evidence type="ECO:0000313" key="7">
    <source>
        <dbReference type="Proteomes" id="UP001530315"/>
    </source>
</evidence>
<feature type="compositionally biased region" description="Acidic residues" evidence="4">
    <location>
        <begin position="404"/>
        <end position="413"/>
    </location>
</feature>
<feature type="compositionally biased region" description="Acidic residues" evidence="4">
    <location>
        <begin position="61"/>
        <end position="74"/>
    </location>
</feature>
<dbReference type="PANTHER" id="PTHR13237:SF8">
    <property type="entry name" value="SOMETHING ABOUT SILENCING PROTEIN 10"/>
    <property type="match status" value="1"/>
</dbReference>
<feature type="region of interest" description="Disordered" evidence="4">
    <location>
        <begin position="677"/>
        <end position="698"/>
    </location>
</feature>
<keyword evidence="3" id="KW-0539">Nucleus</keyword>
<dbReference type="PANTHER" id="PTHR13237">
    <property type="entry name" value="SOMETHING ABOUT SILENCING PROTEIN 10-RELATED"/>
    <property type="match status" value="1"/>
</dbReference>
<feature type="compositionally biased region" description="Acidic residues" evidence="4">
    <location>
        <begin position="127"/>
        <end position="139"/>
    </location>
</feature>
<feature type="compositionally biased region" description="Polar residues" evidence="4">
    <location>
        <begin position="520"/>
        <end position="533"/>
    </location>
</feature>
<keyword evidence="7" id="KW-1185">Reference proteome</keyword>
<feature type="compositionally biased region" description="Basic and acidic residues" evidence="4">
    <location>
        <begin position="43"/>
        <end position="60"/>
    </location>
</feature>
<feature type="region of interest" description="Disordered" evidence="4">
    <location>
        <begin position="1"/>
        <end position="146"/>
    </location>
</feature>
<evidence type="ECO:0000313" key="6">
    <source>
        <dbReference type="EMBL" id="KAL3790634.1"/>
    </source>
</evidence>
<comment type="subcellular location">
    <subcellularLocation>
        <location evidence="1">Nucleus</location>
    </subcellularLocation>
</comment>
<gene>
    <name evidence="6" type="ORF">ACHAW5_004201</name>
</gene>
<dbReference type="Pfam" id="PF09368">
    <property type="entry name" value="Sas10"/>
    <property type="match status" value="1"/>
</dbReference>
<accession>A0ABD3PSS7</accession>
<dbReference type="Proteomes" id="UP001530315">
    <property type="component" value="Unassembled WGS sequence"/>
</dbReference>
<comment type="caution">
    <text evidence="6">The sequence shown here is derived from an EMBL/GenBank/DDBJ whole genome shotgun (WGS) entry which is preliminary data.</text>
</comment>
<feature type="region of interest" description="Disordered" evidence="4">
    <location>
        <begin position="483"/>
        <end position="508"/>
    </location>
</feature>
<feature type="region of interest" description="Disordered" evidence="4">
    <location>
        <begin position="399"/>
        <end position="461"/>
    </location>
</feature>
<dbReference type="AlphaFoldDB" id="A0ABD3PSS7"/>
<proteinExistence type="inferred from homology"/>